<dbReference type="EMBL" id="AYKG01000045">
    <property type="protein sequence ID" value="ROO25656.1"/>
    <property type="molecule type" value="Genomic_DNA"/>
</dbReference>
<organism evidence="1 2">
    <name type="scientific">Salinisphaera japonica YTM-1</name>
    <dbReference type="NCBI Taxonomy" id="1209778"/>
    <lineage>
        <taxon>Bacteria</taxon>
        <taxon>Pseudomonadati</taxon>
        <taxon>Pseudomonadota</taxon>
        <taxon>Gammaproteobacteria</taxon>
        <taxon>Salinisphaerales</taxon>
        <taxon>Salinisphaeraceae</taxon>
        <taxon>Salinisphaera</taxon>
    </lineage>
</organism>
<dbReference type="RefSeq" id="WP_123658984.1">
    <property type="nucleotide sequence ID" value="NZ_AYKG01000045.1"/>
</dbReference>
<protein>
    <submittedName>
        <fullName evidence="1">Uncharacterized protein</fullName>
    </submittedName>
</protein>
<evidence type="ECO:0000313" key="1">
    <source>
        <dbReference type="EMBL" id="ROO25656.1"/>
    </source>
</evidence>
<sequence>MVAGSTMMPAILLTNDGSLTVENGFAFFFDAAHMKLKEVRRVNNNAGEWTQTIARIGNL</sequence>
<evidence type="ECO:0000313" key="2">
    <source>
        <dbReference type="Proteomes" id="UP000285310"/>
    </source>
</evidence>
<keyword evidence="2" id="KW-1185">Reference proteome</keyword>
<dbReference type="InParanoid" id="A0A423PJ83"/>
<dbReference type="AlphaFoldDB" id="A0A423PJ83"/>
<gene>
    <name evidence="1" type="ORF">SAJA_12615</name>
</gene>
<dbReference type="Proteomes" id="UP000285310">
    <property type="component" value="Unassembled WGS sequence"/>
</dbReference>
<comment type="caution">
    <text evidence="1">The sequence shown here is derived from an EMBL/GenBank/DDBJ whole genome shotgun (WGS) entry which is preliminary data.</text>
</comment>
<name>A0A423PJ83_9GAMM</name>
<accession>A0A423PJ83</accession>
<proteinExistence type="predicted"/>
<reference evidence="1 2" key="1">
    <citation type="submission" date="2013-10" db="EMBL/GenBank/DDBJ databases">
        <title>Salinisphaera japonica YTM-1 Genome Sequencing.</title>
        <authorList>
            <person name="Lai Q."/>
            <person name="Li C."/>
            <person name="Shao Z."/>
        </authorList>
    </citation>
    <scope>NUCLEOTIDE SEQUENCE [LARGE SCALE GENOMIC DNA]</scope>
    <source>
        <strain evidence="1 2">YTM-1</strain>
    </source>
</reference>